<dbReference type="AlphaFoldDB" id="A0A2B7XZB9"/>
<protein>
    <submittedName>
        <fullName evidence="3">Uncharacterized protein</fullName>
    </submittedName>
</protein>
<sequence>MHFFGLLTLATAAGSAFAHIEMSQPPAFRSKFGPDKANADYSNTTPLLADDSSHIHPHRPQAHRHYTVTNKQQAPTSPARTTTKIQPLTLAQPTKLVRPPN</sequence>
<name>A0A2B7XZB9_9EURO</name>
<evidence type="ECO:0000313" key="3">
    <source>
        <dbReference type="EMBL" id="PGH13817.1"/>
    </source>
</evidence>
<comment type="caution">
    <text evidence="3">The sequence shown here is derived from an EMBL/GenBank/DDBJ whole genome shotgun (WGS) entry which is preliminary data.</text>
</comment>
<dbReference type="Proteomes" id="UP000223968">
    <property type="component" value="Unassembled WGS sequence"/>
</dbReference>
<feature type="region of interest" description="Disordered" evidence="1">
    <location>
        <begin position="29"/>
        <end position="85"/>
    </location>
</feature>
<organism evidence="3 4">
    <name type="scientific">Helicocarpus griseus UAMH5409</name>
    <dbReference type="NCBI Taxonomy" id="1447875"/>
    <lineage>
        <taxon>Eukaryota</taxon>
        <taxon>Fungi</taxon>
        <taxon>Dikarya</taxon>
        <taxon>Ascomycota</taxon>
        <taxon>Pezizomycotina</taxon>
        <taxon>Eurotiomycetes</taxon>
        <taxon>Eurotiomycetidae</taxon>
        <taxon>Onygenales</taxon>
        <taxon>Ajellomycetaceae</taxon>
        <taxon>Helicocarpus</taxon>
    </lineage>
</organism>
<dbReference type="STRING" id="1447875.A0A2B7XZB9"/>
<evidence type="ECO:0000256" key="1">
    <source>
        <dbReference type="SAM" id="MobiDB-lite"/>
    </source>
</evidence>
<accession>A0A2B7XZB9</accession>
<feature type="compositionally biased region" description="Basic residues" evidence="1">
    <location>
        <begin position="55"/>
        <end position="66"/>
    </location>
</feature>
<proteinExistence type="predicted"/>
<evidence type="ECO:0000256" key="2">
    <source>
        <dbReference type="SAM" id="SignalP"/>
    </source>
</evidence>
<feature type="compositionally biased region" description="Polar residues" evidence="1">
    <location>
        <begin position="67"/>
        <end position="85"/>
    </location>
</feature>
<dbReference type="EMBL" id="PDNB01000041">
    <property type="protein sequence ID" value="PGH13817.1"/>
    <property type="molecule type" value="Genomic_DNA"/>
</dbReference>
<keyword evidence="4" id="KW-1185">Reference proteome</keyword>
<feature type="signal peptide" evidence="2">
    <location>
        <begin position="1"/>
        <end position="18"/>
    </location>
</feature>
<reference evidence="3 4" key="1">
    <citation type="submission" date="2017-10" db="EMBL/GenBank/DDBJ databases">
        <title>Comparative genomics in systemic dimorphic fungi from Ajellomycetaceae.</title>
        <authorList>
            <person name="Munoz J.F."/>
            <person name="Mcewen J.G."/>
            <person name="Clay O.K."/>
            <person name="Cuomo C.A."/>
        </authorList>
    </citation>
    <scope>NUCLEOTIDE SEQUENCE [LARGE SCALE GENOMIC DNA]</scope>
    <source>
        <strain evidence="3 4">UAMH5409</strain>
    </source>
</reference>
<evidence type="ECO:0000313" key="4">
    <source>
        <dbReference type="Proteomes" id="UP000223968"/>
    </source>
</evidence>
<feature type="chain" id="PRO_5013355810" evidence="2">
    <location>
        <begin position="19"/>
        <end position="101"/>
    </location>
</feature>
<keyword evidence="2" id="KW-0732">Signal</keyword>
<gene>
    <name evidence="3" type="ORF">AJ79_03385</name>
</gene>